<dbReference type="Pfam" id="PF00098">
    <property type="entry name" value="zf-CCHC"/>
    <property type="match status" value="1"/>
</dbReference>
<dbReference type="VEuPathDB" id="FungiDB:GMDG_04437"/>
<evidence type="ECO:0008006" key="7">
    <source>
        <dbReference type="Google" id="ProtNLM"/>
    </source>
</evidence>
<dbReference type="Gene3D" id="4.10.60.10">
    <property type="entry name" value="Zinc finger, CCHC-type"/>
    <property type="match status" value="1"/>
</dbReference>
<keyword evidence="1" id="KW-0863">Zinc-finger</keyword>
<dbReference type="InterPro" id="IPR001878">
    <property type="entry name" value="Znf_CCHC"/>
</dbReference>
<dbReference type="InterPro" id="IPR032567">
    <property type="entry name" value="RTL1-rel"/>
</dbReference>
<proteinExistence type="predicted"/>
<feature type="region of interest" description="Disordered" evidence="2">
    <location>
        <begin position="1"/>
        <end position="20"/>
    </location>
</feature>
<dbReference type="EMBL" id="GL573248">
    <property type="protein sequence ID" value="ELR10032.1"/>
    <property type="molecule type" value="Genomic_DNA"/>
</dbReference>
<accession>L8GAB7</accession>
<evidence type="ECO:0000313" key="6">
    <source>
        <dbReference type="Proteomes" id="UP000011064"/>
    </source>
</evidence>
<dbReference type="CDD" id="cd00303">
    <property type="entry name" value="retropepsin_like"/>
    <property type="match status" value="1"/>
</dbReference>
<dbReference type="InterPro" id="IPR043128">
    <property type="entry name" value="Rev_trsase/Diguanyl_cyclase"/>
</dbReference>
<dbReference type="OrthoDB" id="3442574at2759"/>
<dbReference type="GO" id="GO:0003676">
    <property type="term" value="F:nucleic acid binding"/>
    <property type="evidence" value="ECO:0007669"/>
    <property type="project" value="InterPro"/>
</dbReference>
<dbReference type="Gene3D" id="3.30.70.270">
    <property type="match status" value="1"/>
</dbReference>
<dbReference type="InterPro" id="IPR021109">
    <property type="entry name" value="Peptidase_aspartic_dom_sf"/>
</dbReference>
<gene>
    <name evidence="5" type="ORF">GMDG_04437</name>
</gene>
<dbReference type="PANTHER" id="PTHR15503">
    <property type="entry name" value="LDOC1 RELATED"/>
    <property type="match status" value="1"/>
</dbReference>
<dbReference type="PANTHER" id="PTHR15503:SF22">
    <property type="entry name" value="TRANSPOSON TY3-I GAG POLYPROTEIN"/>
    <property type="match status" value="1"/>
</dbReference>
<dbReference type="Proteomes" id="UP000011064">
    <property type="component" value="Unassembled WGS sequence"/>
</dbReference>
<feature type="domain" description="Reverse transcriptase" evidence="4">
    <location>
        <begin position="587"/>
        <end position="661"/>
    </location>
</feature>
<dbReference type="AlphaFoldDB" id="L8GAB7"/>
<evidence type="ECO:0000313" key="5">
    <source>
        <dbReference type="EMBL" id="ELR10032.1"/>
    </source>
</evidence>
<evidence type="ECO:0000256" key="2">
    <source>
        <dbReference type="SAM" id="MobiDB-lite"/>
    </source>
</evidence>
<name>L8GAB7_PSED2</name>
<feature type="domain" description="CCHC-type" evidence="3">
    <location>
        <begin position="270"/>
        <end position="285"/>
    </location>
</feature>
<dbReference type="InterPro" id="IPR036875">
    <property type="entry name" value="Znf_CCHC_sf"/>
</dbReference>
<dbReference type="InterPro" id="IPR032549">
    <property type="entry name" value="DUF4939"/>
</dbReference>
<protein>
    <recommendedName>
        <fullName evidence="7">CCHC-type domain-containing protein</fullName>
    </recommendedName>
</protein>
<sequence length="661" mass="75551">MAGDDTGSNVGLKGKVATEPTIEAPQAHPSDKLKIAFPDTFHGDRKKLKSFIIQTELWMAFNAKHFNKEVEQVLWAVALFRGPASEWISNYLADYMNHRTPDGKCNTLASQGTKEIFVSWNGFLKTLKANFGHIDERRNAVRALQALKQRGSAVAYTAEFQQHATLTNWGDEAICDQFYAGLKDHVKDKISRSDKPDDLREMIELAQKIDNQHYERQLKKKGGPPSQHWTQKRRQTKSHWPQPMELDATFKPNGKPHNPNKERQFQERLCFNCNKPGHIVRNCRQSKKGNGGRKYGKQLNATWQGQGGCKAPRGQLCATLKGKENWSITTQDLEEFHLSNREDKNDDKELTSSQKHQLQAFEKTASKTLFKEQLPGAQHLRAMIDSGETGNFMTKKVADTHSFRTQLKTDPYPLMVVDGEPISTNNGMVTHETVPLEMVMLRRHKETIQFDIVHMDNHACILGVPWLKKHNPQIDWRNEKVVMSQCACEQRTDMLQKEKTSKDRKELCATTESYDPAQASSLKQISVEYKEYEQLFQEGPNEKALPKHQPWDHEIPIMEGKSPPFGPIYQMSAAELDILKEYIDENLAKRFIRPSTSPAGSPILFVPKKDKKLRVCVDYRGTNNVTIKDRYALPLISELHDQFQGAKIFTKLDLRGAYNLI</sequence>
<dbReference type="InterPro" id="IPR000477">
    <property type="entry name" value="RT_dom"/>
</dbReference>
<dbReference type="HOGENOM" id="CLU_013197_0_0_1"/>
<dbReference type="FunCoup" id="L8GAB7">
    <property type="interactions" value="18"/>
</dbReference>
<dbReference type="Gene3D" id="3.10.10.10">
    <property type="entry name" value="HIV Type 1 Reverse Transcriptase, subunit A, domain 1"/>
    <property type="match status" value="1"/>
</dbReference>
<dbReference type="PROSITE" id="PS50158">
    <property type="entry name" value="ZF_CCHC"/>
    <property type="match status" value="1"/>
</dbReference>
<dbReference type="SUPFAM" id="SSF57756">
    <property type="entry name" value="Retrovirus zinc finger-like domains"/>
    <property type="match status" value="1"/>
</dbReference>
<feature type="region of interest" description="Disordered" evidence="2">
    <location>
        <begin position="216"/>
        <end position="258"/>
    </location>
</feature>
<dbReference type="GO" id="GO:0008270">
    <property type="term" value="F:zinc ion binding"/>
    <property type="evidence" value="ECO:0007669"/>
    <property type="project" value="UniProtKB-KW"/>
</dbReference>
<dbReference type="Gene3D" id="2.40.70.10">
    <property type="entry name" value="Acid Proteases"/>
    <property type="match status" value="1"/>
</dbReference>
<dbReference type="Pfam" id="PF16297">
    <property type="entry name" value="DUF4939"/>
    <property type="match status" value="1"/>
</dbReference>
<dbReference type="InterPro" id="IPR043502">
    <property type="entry name" value="DNA/RNA_pol_sf"/>
</dbReference>
<dbReference type="SUPFAM" id="SSF56672">
    <property type="entry name" value="DNA/RNA polymerases"/>
    <property type="match status" value="1"/>
</dbReference>
<evidence type="ECO:0000259" key="4">
    <source>
        <dbReference type="PROSITE" id="PS50878"/>
    </source>
</evidence>
<keyword evidence="1" id="KW-0862">Zinc</keyword>
<evidence type="ECO:0000256" key="1">
    <source>
        <dbReference type="PROSITE-ProRule" id="PRU00047"/>
    </source>
</evidence>
<dbReference type="SMART" id="SM00343">
    <property type="entry name" value="ZnF_C2HC"/>
    <property type="match status" value="1"/>
</dbReference>
<organism evidence="5 6">
    <name type="scientific">Pseudogymnoascus destructans (strain ATCC MYA-4855 / 20631-21)</name>
    <name type="common">Bat white-nose syndrome fungus</name>
    <name type="synonym">Geomyces destructans</name>
    <dbReference type="NCBI Taxonomy" id="658429"/>
    <lineage>
        <taxon>Eukaryota</taxon>
        <taxon>Fungi</taxon>
        <taxon>Dikarya</taxon>
        <taxon>Ascomycota</taxon>
        <taxon>Pezizomycotina</taxon>
        <taxon>Leotiomycetes</taxon>
        <taxon>Thelebolales</taxon>
        <taxon>Thelebolaceae</taxon>
        <taxon>Pseudogymnoascus</taxon>
    </lineage>
</organism>
<dbReference type="PROSITE" id="PS50878">
    <property type="entry name" value="RT_POL"/>
    <property type="match status" value="1"/>
</dbReference>
<dbReference type="STRING" id="658429.L8GAB7"/>
<dbReference type="InParanoid" id="L8GAB7"/>
<reference evidence="6" key="1">
    <citation type="submission" date="2010-09" db="EMBL/GenBank/DDBJ databases">
        <title>The genome sequence of Geomyces destructans 20631-21.</title>
        <authorList>
            <consortium name="The Broad Institute Genome Sequencing Platform"/>
            <person name="Cuomo C.A."/>
            <person name="Blehert D.S."/>
            <person name="Lorch J.M."/>
            <person name="Young S.K."/>
            <person name="Zeng Q."/>
            <person name="Gargeya S."/>
            <person name="Fitzgerald M."/>
            <person name="Haas B."/>
            <person name="Abouelleil A."/>
            <person name="Alvarado L."/>
            <person name="Arachchi H.M."/>
            <person name="Berlin A."/>
            <person name="Brown A."/>
            <person name="Chapman S.B."/>
            <person name="Chen Z."/>
            <person name="Dunbar C."/>
            <person name="Freedman E."/>
            <person name="Gearin G."/>
            <person name="Gellesch M."/>
            <person name="Goldberg J."/>
            <person name="Griggs A."/>
            <person name="Gujja S."/>
            <person name="Heiman D."/>
            <person name="Howarth C."/>
            <person name="Larson L."/>
            <person name="Lui A."/>
            <person name="MacDonald P.J.P."/>
            <person name="Montmayeur A."/>
            <person name="Murphy C."/>
            <person name="Neiman D."/>
            <person name="Pearson M."/>
            <person name="Priest M."/>
            <person name="Roberts A."/>
            <person name="Saif S."/>
            <person name="Shea T."/>
            <person name="Shenoy N."/>
            <person name="Sisk P."/>
            <person name="Stolte C."/>
            <person name="Sykes S."/>
            <person name="Wortman J."/>
            <person name="Nusbaum C."/>
            <person name="Birren B."/>
        </authorList>
    </citation>
    <scope>NUCLEOTIDE SEQUENCE [LARGE SCALE GENOMIC DNA]</scope>
    <source>
        <strain evidence="6">ATCC MYA-4855 / 20631-21</strain>
    </source>
</reference>
<dbReference type="CDD" id="cd01647">
    <property type="entry name" value="RT_LTR"/>
    <property type="match status" value="1"/>
</dbReference>
<keyword evidence="6" id="KW-1185">Reference proteome</keyword>
<evidence type="ECO:0000259" key="3">
    <source>
        <dbReference type="PROSITE" id="PS50158"/>
    </source>
</evidence>
<keyword evidence="1" id="KW-0479">Metal-binding</keyword>